<name>A0A8J2S4X1_9STRA</name>
<organism evidence="2 3">
    <name type="scientific">Pelagomonas calceolata</name>
    <dbReference type="NCBI Taxonomy" id="35677"/>
    <lineage>
        <taxon>Eukaryota</taxon>
        <taxon>Sar</taxon>
        <taxon>Stramenopiles</taxon>
        <taxon>Ochrophyta</taxon>
        <taxon>Pelagophyceae</taxon>
        <taxon>Pelagomonadales</taxon>
        <taxon>Pelagomonadaceae</taxon>
        <taxon>Pelagomonas</taxon>
    </lineage>
</organism>
<sequence>MACWMRTASILIVAAAADRAPCAKRRDAPLDCPRATETDVKWTFHDARRTDNGDRYFTALPGGTFVARSRGPQGSVLWGDGTRAPDVLLCGDAAHNVAALHVPGLGVVLLGGRSSQKDVRRRLAGTCPEGVERDRRKSGVRAYLLKKGHVEPLFGGRSIIDGSGRVPGCVEGRSRGMWCEFDGRLSATVFRGRLHLFARANVRMGIRAVQHTSVDVKAFSKGQVPLPWRRWEPVEFASYSFSRSHVYFACVDAFEDTLVALAPVSFPERKEAGIYAAFSIDGRAWSPLVKIRDSPFAGERQVDHPACGLLVEKDDVVLHVQREVGGIRDHYNTSEPSKDSSLARMTLSRHAFADLAHNALATIGDPRALHSCRTVYGARGEYSVVTTEDAIRGKSARPAYACGLKAPYGRFVDLADGSDPAFFLEIPKTGSTTLKRWLGRPFAENKRNKRFEIHRSFTVVREPLQRFLSGYGTVRHRASRSGHWWPFNTTMSEPEKFEAFVDLLRREGDGLVTSRPKEGCLWFHVMSQTWFLELLGRPIDRVLRLESLEDDLKVLLRDLPLLDPRNQTLEPSLPPKQNTVEGNFDTRTLLKTSPRGVRSALLYLRQDYECLGYEVPVM</sequence>
<proteinExistence type="predicted"/>
<dbReference type="Proteomes" id="UP000789595">
    <property type="component" value="Unassembled WGS sequence"/>
</dbReference>
<dbReference type="Gene3D" id="3.40.50.300">
    <property type="entry name" value="P-loop containing nucleotide triphosphate hydrolases"/>
    <property type="match status" value="1"/>
</dbReference>
<evidence type="ECO:0000313" key="2">
    <source>
        <dbReference type="EMBL" id="CAH0365258.1"/>
    </source>
</evidence>
<gene>
    <name evidence="2" type="ORF">PECAL_1P16860</name>
</gene>
<reference evidence="2" key="1">
    <citation type="submission" date="2021-11" db="EMBL/GenBank/DDBJ databases">
        <authorList>
            <consortium name="Genoscope - CEA"/>
            <person name="William W."/>
        </authorList>
    </citation>
    <scope>NUCLEOTIDE SEQUENCE</scope>
</reference>
<dbReference type="AlphaFoldDB" id="A0A8J2S4X1"/>
<evidence type="ECO:0000313" key="3">
    <source>
        <dbReference type="Proteomes" id="UP000789595"/>
    </source>
</evidence>
<feature type="signal peptide" evidence="1">
    <location>
        <begin position="1"/>
        <end position="17"/>
    </location>
</feature>
<dbReference type="GO" id="GO:0008146">
    <property type="term" value="F:sulfotransferase activity"/>
    <property type="evidence" value="ECO:0007669"/>
    <property type="project" value="InterPro"/>
</dbReference>
<protein>
    <recommendedName>
        <fullName evidence="4">Sulfotransferase domain-containing protein</fullName>
    </recommendedName>
</protein>
<feature type="chain" id="PRO_5035205697" description="Sulfotransferase domain-containing protein" evidence="1">
    <location>
        <begin position="18"/>
        <end position="618"/>
    </location>
</feature>
<evidence type="ECO:0008006" key="4">
    <source>
        <dbReference type="Google" id="ProtNLM"/>
    </source>
</evidence>
<dbReference type="EMBL" id="CAKKNE010000001">
    <property type="protein sequence ID" value="CAH0365258.1"/>
    <property type="molecule type" value="Genomic_DNA"/>
</dbReference>
<keyword evidence="1" id="KW-0732">Signal</keyword>
<accession>A0A8J2S4X1</accession>
<dbReference type="InterPro" id="IPR027417">
    <property type="entry name" value="P-loop_NTPase"/>
</dbReference>
<dbReference type="Pfam" id="PF03567">
    <property type="entry name" value="Sulfotransfer_2"/>
    <property type="match status" value="1"/>
</dbReference>
<dbReference type="GO" id="GO:0016020">
    <property type="term" value="C:membrane"/>
    <property type="evidence" value="ECO:0007669"/>
    <property type="project" value="InterPro"/>
</dbReference>
<comment type="caution">
    <text evidence="2">The sequence shown here is derived from an EMBL/GenBank/DDBJ whole genome shotgun (WGS) entry which is preliminary data.</text>
</comment>
<evidence type="ECO:0000256" key="1">
    <source>
        <dbReference type="SAM" id="SignalP"/>
    </source>
</evidence>
<keyword evidence="3" id="KW-1185">Reference proteome</keyword>
<dbReference type="OrthoDB" id="10646151at2759"/>
<dbReference type="InterPro" id="IPR005331">
    <property type="entry name" value="Sulfotransferase"/>
</dbReference>